<protein>
    <submittedName>
        <fullName evidence="1">Uncharacterized protein</fullName>
    </submittedName>
</protein>
<accession>A0AAF0PXA6</accession>
<dbReference type="CDD" id="cd09272">
    <property type="entry name" value="RNase_HI_RT_Ty1"/>
    <property type="match status" value="1"/>
</dbReference>
<sequence length="137" mass="15142">MEAALRVVRYIKGAPGLGLLMPAESSSTLEALCDSDWAGCLQTRKFVTGYLVKFGGALISWKSKKQDTISRSSAEAEFRSMASVIAELTWMTGLFKELGISIHQPIHLQCDNKAAIQIAHNPIFHEKTKHIDIDCHL</sequence>
<dbReference type="PANTHER" id="PTHR11439:SF514">
    <property type="entry name" value="GAG-PRE-INTEGRASE DOMAIN-CONTAINING PROTEIN"/>
    <property type="match status" value="1"/>
</dbReference>
<name>A0AAF0PXA6_SOLVR</name>
<dbReference type="SUPFAM" id="SSF56672">
    <property type="entry name" value="DNA/RNA polymerases"/>
    <property type="match status" value="1"/>
</dbReference>
<dbReference type="InterPro" id="IPR043502">
    <property type="entry name" value="DNA/RNA_pol_sf"/>
</dbReference>
<keyword evidence="2" id="KW-1185">Reference proteome</keyword>
<dbReference type="PANTHER" id="PTHR11439">
    <property type="entry name" value="GAG-POL-RELATED RETROTRANSPOSON"/>
    <property type="match status" value="1"/>
</dbReference>
<dbReference type="Proteomes" id="UP001234989">
    <property type="component" value="Chromosome 1"/>
</dbReference>
<gene>
    <name evidence="1" type="ORF">MTR67_006148</name>
</gene>
<dbReference type="EMBL" id="CP133612">
    <property type="protein sequence ID" value="WMV12763.1"/>
    <property type="molecule type" value="Genomic_DNA"/>
</dbReference>
<dbReference type="AlphaFoldDB" id="A0AAF0PXA6"/>
<evidence type="ECO:0000313" key="1">
    <source>
        <dbReference type="EMBL" id="WMV12763.1"/>
    </source>
</evidence>
<proteinExistence type="predicted"/>
<evidence type="ECO:0000313" key="2">
    <source>
        <dbReference type="Proteomes" id="UP001234989"/>
    </source>
</evidence>
<organism evidence="1 2">
    <name type="scientific">Solanum verrucosum</name>
    <dbReference type="NCBI Taxonomy" id="315347"/>
    <lineage>
        <taxon>Eukaryota</taxon>
        <taxon>Viridiplantae</taxon>
        <taxon>Streptophyta</taxon>
        <taxon>Embryophyta</taxon>
        <taxon>Tracheophyta</taxon>
        <taxon>Spermatophyta</taxon>
        <taxon>Magnoliopsida</taxon>
        <taxon>eudicotyledons</taxon>
        <taxon>Gunneridae</taxon>
        <taxon>Pentapetalae</taxon>
        <taxon>asterids</taxon>
        <taxon>lamiids</taxon>
        <taxon>Solanales</taxon>
        <taxon>Solanaceae</taxon>
        <taxon>Solanoideae</taxon>
        <taxon>Solaneae</taxon>
        <taxon>Solanum</taxon>
    </lineage>
</organism>
<reference evidence="1" key="1">
    <citation type="submission" date="2023-08" db="EMBL/GenBank/DDBJ databases">
        <title>A de novo genome assembly of Solanum verrucosum Schlechtendal, a Mexican diploid species geographically isolated from the other diploid A-genome species in potato relatives.</title>
        <authorList>
            <person name="Hosaka K."/>
        </authorList>
    </citation>
    <scope>NUCLEOTIDE SEQUENCE</scope>
    <source>
        <tissue evidence="1">Young leaves</tissue>
    </source>
</reference>